<comment type="caution">
    <text evidence="2">The sequence shown here is derived from an EMBL/GenBank/DDBJ whole genome shotgun (WGS) entry which is preliminary data.</text>
</comment>
<accession>A0A833REC5</accession>
<keyword evidence="1" id="KW-1133">Transmembrane helix</keyword>
<dbReference type="Proteomes" id="UP000655588">
    <property type="component" value="Unassembled WGS sequence"/>
</dbReference>
<gene>
    <name evidence="2" type="ORF">E2986_13138</name>
</gene>
<protein>
    <submittedName>
        <fullName evidence="2">Uncharacterized protein</fullName>
    </submittedName>
</protein>
<feature type="transmembrane region" description="Helical" evidence="1">
    <location>
        <begin position="81"/>
        <end position="98"/>
    </location>
</feature>
<evidence type="ECO:0000313" key="3">
    <source>
        <dbReference type="Proteomes" id="UP000655588"/>
    </source>
</evidence>
<proteinExistence type="predicted"/>
<evidence type="ECO:0000313" key="2">
    <source>
        <dbReference type="EMBL" id="KAF3427264.1"/>
    </source>
</evidence>
<evidence type="ECO:0000256" key="1">
    <source>
        <dbReference type="SAM" id="Phobius"/>
    </source>
</evidence>
<dbReference type="EMBL" id="WNWW01000265">
    <property type="protein sequence ID" value="KAF3427264.1"/>
    <property type="molecule type" value="Genomic_DNA"/>
</dbReference>
<keyword evidence="1" id="KW-0472">Membrane</keyword>
<sequence>MRFEKRMMGGTYLLKEESKQQRKDDSRCNSRKNTTKIYMNIKNNESKKYRKIKFLALYGLNNSYNEDYGDKDTLGIKMTRAINIVKFVFLIFFLFFTYSCI</sequence>
<dbReference type="AlphaFoldDB" id="A0A833REC5"/>
<reference evidence="2" key="1">
    <citation type="submission" date="2019-11" db="EMBL/GenBank/DDBJ databases">
        <title>The nuclear and mitochondrial genomes of Frieseomelitta varia - a highly eusocial stingless bee (Meliponini) with a permanently sterile worker caste.</title>
        <authorList>
            <person name="Freitas F.C.P."/>
            <person name="Lourenco A.P."/>
            <person name="Nunes F.M.F."/>
            <person name="Paschoal A.R."/>
            <person name="Abreu F.C.P."/>
            <person name="Barbin F.O."/>
            <person name="Bataglia L."/>
            <person name="Cardoso-Junior C.A.M."/>
            <person name="Cervoni M.S."/>
            <person name="Silva S.R."/>
            <person name="Dalarmi F."/>
            <person name="Del Lama M.A."/>
            <person name="Depintor T.S."/>
            <person name="Ferreira K.M."/>
            <person name="Goria P.S."/>
            <person name="Jaskot M.C."/>
            <person name="Lago D.C."/>
            <person name="Luna-Lucena D."/>
            <person name="Moda L.M."/>
            <person name="Nascimento L."/>
            <person name="Pedrino M."/>
            <person name="Rabico F.O."/>
            <person name="Sanches F.C."/>
            <person name="Santos D.E."/>
            <person name="Santos C.G."/>
            <person name="Vieira J."/>
            <person name="Lopes T.F."/>
            <person name="Barchuk A.R."/>
            <person name="Hartfelder K."/>
            <person name="Simoes Z.L.P."/>
            <person name="Bitondi M.M.G."/>
            <person name="Pinheiro D.G."/>
        </authorList>
    </citation>
    <scope>NUCLEOTIDE SEQUENCE</scope>
    <source>
        <strain evidence="2">USP_RPSP 00005682</strain>
        <tissue evidence="2">Whole individual</tissue>
    </source>
</reference>
<keyword evidence="1" id="KW-0812">Transmembrane</keyword>
<keyword evidence="3" id="KW-1185">Reference proteome</keyword>
<organism evidence="2 3">
    <name type="scientific">Frieseomelitta varia</name>
    <dbReference type="NCBI Taxonomy" id="561572"/>
    <lineage>
        <taxon>Eukaryota</taxon>
        <taxon>Metazoa</taxon>
        <taxon>Ecdysozoa</taxon>
        <taxon>Arthropoda</taxon>
        <taxon>Hexapoda</taxon>
        <taxon>Insecta</taxon>
        <taxon>Pterygota</taxon>
        <taxon>Neoptera</taxon>
        <taxon>Endopterygota</taxon>
        <taxon>Hymenoptera</taxon>
        <taxon>Apocrita</taxon>
        <taxon>Aculeata</taxon>
        <taxon>Apoidea</taxon>
        <taxon>Anthophila</taxon>
        <taxon>Apidae</taxon>
        <taxon>Frieseomelitta</taxon>
    </lineage>
</organism>
<name>A0A833REC5_9HYME</name>